<keyword evidence="1" id="KW-1133">Transmembrane helix</keyword>
<protein>
    <submittedName>
        <fullName evidence="2">Uncharacterized protein</fullName>
    </submittedName>
</protein>
<name>A0A4Q9M9W0_9APHY</name>
<evidence type="ECO:0000313" key="2">
    <source>
        <dbReference type="EMBL" id="TBU22732.1"/>
    </source>
</evidence>
<organism evidence="2">
    <name type="scientific">Dichomitus squalens</name>
    <dbReference type="NCBI Taxonomy" id="114155"/>
    <lineage>
        <taxon>Eukaryota</taxon>
        <taxon>Fungi</taxon>
        <taxon>Dikarya</taxon>
        <taxon>Basidiomycota</taxon>
        <taxon>Agaricomycotina</taxon>
        <taxon>Agaricomycetes</taxon>
        <taxon>Polyporales</taxon>
        <taxon>Polyporaceae</taxon>
        <taxon>Dichomitus</taxon>
    </lineage>
</organism>
<dbReference type="EMBL" id="ML143528">
    <property type="protein sequence ID" value="TBU22732.1"/>
    <property type="molecule type" value="Genomic_DNA"/>
</dbReference>
<gene>
    <name evidence="2" type="ORF">BD311DRAFT_769810</name>
</gene>
<sequence length="59" mass="6712">MLYTESLYFIVIGSFYIIDLMLVFLRRNQSTLNLESGNVSPFGDVYVPCFLLSASPLSR</sequence>
<dbReference type="Proteomes" id="UP000292957">
    <property type="component" value="Unassembled WGS sequence"/>
</dbReference>
<keyword evidence="1" id="KW-0472">Membrane</keyword>
<dbReference type="AlphaFoldDB" id="A0A4Q9M9W0"/>
<keyword evidence="1" id="KW-0812">Transmembrane</keyword>
<proteinExistence type="predicted"/>
<evidence type="ECO:0000256" key="1">
    <source>
        <dbReference type="SAM" id="Phobius"/>
    </source>
</evidence>
<feature type="transmembrane region" description="Helical" evidence="1">
    <location>
        <begin position="6"/>
        <end position="25"/>
    </location>
</feature>
<accession>A0A4Q9M9W0</accession>
<reference evidence="2" key="1">
    <citation type="submission" date="2019-01" db="EMBL/GenBank/DDBJ databases">
        <title>Draft genome sequences of three monokaryotic isolates of the white-rot basidiomycete fungus Dichomitus squalens.</title>
        <authorList>
            <consortium name="DOE Joint Genome Institute"/>
            <person name="Lopez S.C."/>
            <person name="Andreopoulos B."/>
            <person name="Pangilinan J."/>
            <person name="Lipzen A."/>
            <person name="Riley R."/>
            <person name="Ahrendt S."/>
            <person name="Ng V."/>
            <person name="Barry K."/>
            <person name="Daum C."/>
            <person name="Grigoriev I.V."/>
            <person name="Hilden K.S."/>
            <person name="Makela M.R."/>
            <person name="de Vries R.P."/>
        </authorList>
    </citation>
    <scope>NUCLEOTIDE SEQUENCE [LARGE SCALE GENOMIC DNA]</scope>
    <source>
        <strain evidence="2">OM18370.1</strain>
    </source>
</reference>